<name>A0A067TFX3_GALM3</name>
<dbReference type="Proteomes" id="UP000027222">
    <property type="component" value="Unassembled WGS sequence"/>
</dbReference>
<organism evidence="2 3">
    <name type="scientific">Galerina marginata (strain CBS 339.88)</name>
    <dbReference type="NCBI Taxonomy" id="685588"/>
    <lineage>
        <taxon>Eukaryota</taxon>
        <taxon>Fungi</taxon>
        <taxon>Dikarya</taxon>
        <taxon>Basidiomycota</taxon>
        <taxon>Agaricomycotina</taxon>
        <taxon>Agaricomycetes</taxon>
        <taxon>Agaricomycetidae</taxon>
        <taxon>Agaricales</taxon>
        <taxon>Agaricineae</taxon>
        <taxon>Strophariaceae</taxon>
        <taxon>Galerina</taxon>
    </lineage>
</organism>
<evidence type="ECO:0000256" key="1">
    <source>
        <dbReference type="SAM" id="Coils"/>
    </source>
</evidence>
<dbReference type="OrthoDB" id="3023006at2759"/>
<evidence type="ECO:0008006" key="4">
    <source>
        <dbReference type="Google" id="ProtNLM"/>
    </source>
</evidence>
<feature type="coiled-coil region" evidence="1">
    <location>
        <begin position="20"/>
        <end position="47"/>
    </location>
</feature>
<evidence type="ECO:0000313" key="3">
    <source>
        <dbReference type="Proteomes" id="UP000027222"/>
    </source>
</evidence>
<dbReference type="STRING" id="685588.A0A067TFX3"/>
<keyword evidence="3" id="KW-1185">Reference proteome</keyword>
<dbReference type="HOGENOM" id="CLU_020999_4_0_1"/>
<keyword evidence="1" id="KW-0175">Coiled coil</keyword>
<dbReference type="Gene3D" id="3.80.10.10">
    <property type="entry name" value="Ribonuclease Inhibitor"/>
    <property type="match status" value="1"/>
</dbReference>
<dbReference type="SUPFAM" id="SSF52058">
    <property type="entry name" value="L domain-like"/>
    <property type="match status" value="1"/>
</dbReference>
<proteinExistence type="predicted"/>
<dbReference type="AlphaFoldDB" id="A0A067TFX3"/>
<gene>
    <name evidence="2" type="ORF">GALMADRAFT_135408</name>
</gene>
<reference evidence="3" key="1">
    <citation type="journal article" date="2014" name="Proc. Natl. Acad. Sci. U.S.A.">
        <title>Extensive sampling of basidiomycete genomes demonstrates inadequacy of the white-rot/brown-rot paradigm for wood decay fungi.</title>
        <authorList>
            <person name="Riley R."/>
            <person name="Salamov A.A."/>
            <person name="Brown D.W."/>
            <person name="Nagy L.G."/>
            <person name="Floudas D."/>
            <person name="Held B.W."/>
            <person name="Levasseur A."/>
            <person name="Lombard V."/>
            <person name="Morin E."/>
            <person name="Otillar R."/>
            <person name="Lindquist E.A."/>
            <person name="Sun H."/>
            <person name="LaButti K.M."/>
            <person name="Schmutz J."/>
            <person name="Jabbour D."/>
            <person name="Luo H."/>
            <person name="Baker S.E."/>
            <person name="Pisabarro A.G."/>
            <person name="Walton J.D."/>
            <person name="Blanchette R.A."/>
            <person name="Henrissat B."/>
            <person name="Martin F."/>
            <person name="Cullen D."/>
            <person name="Hibbett D.S."/>
            <person name="Grigoriev I.V."/>
        </authorList>
    </citation>
    <scope>NUCLEOTIDE SEQUENCE [LARGE SCALE GENOMIC DNA]</scope>
    <source>
        <strain evidence="3">CBS 339.88</strain>
    </source>
</reference>
<protein>
    <recommendedName>
        <fullName evidence="4">F-box domain-containing protein</fullName>
    </recommendedName>
</protein>
<dbReference type="EMBL" id="KL142370">
    <property type="protein sequence ID" value="KDR82031.1"/>
    <property type="molecule type" value="Genomic_DNA"/>
</dbReference>
<accession>A0A067TFX3</accession>
<dbReference type="InterPro" id="IPR032675">
    <property type="entry name" value="LRR_dom_sf"/>
</dbReference>
<evidence type="ECO:0000313" key="2">
    <source>
        <dbReference type="EMBL" id="KDR82031.1"/>
    </source>
</evidence>
<sequence>MPARMDEREAVELFRLLETKVKYEAEREALALRLKELDRKTREAQVEYGVARNRYTRLLTLPTEVTCLIFQTALEHSLRRSNEGEGRDLLEVVVSHVCHQWRTISLVYHPLWATFRYYGRGSSDLYLVLDRLDAYLERSASHTLELSFDFRDAEFTLDHFDLLEKILRHAARWRSLTILSDQNTLLGFIDFLPRIEAISAPNLEYLTLCCNIAVTGHKTVTSLQPTIFTNGAPKLRGVRWNCSSSACLPPLSNITTLHLEASKTTVFPFSWSAFLDILSLPYLATLSLAGDAFLFSTTMIPLIAMDNLKHLGFNNAGGMTLLLPHLRAPSLETLVIKDGYFRRELQMAADPYVFPSLRSVSLIRTEAVSPNAAAQFARITGSTTELLFLQQDIHNTFIRALDYLHSKDLWTKVKCVTCIFERDNDITSLSLLNFAKAKFLRISSNMDVYWSQAYPQDYETLKKNCTISMMDLGDRVLLMHWPPGEHSFGHVQDDADPFAIEF</sequence>